<evidence type="ECO:0000256" key="4">
    <source>
        <dbReference type="ARBA" id="ARBA00011245"/>
    </source>
</evidence>
<dbReference type="Pfam" id="PF08264">
    <property type="entry name" value="Anticodon_1"/>
    <property type="match status" value="1"/>
</dbReference>
<keyword evidence="5 15" id="KW-0963">Cytoplasm</keyword>
<dbReference type="InterPro" id="IPR002300">
    <property type="entry name" value="aa-tRNA-synth_Ia"/>
</dbReference>
<dbReference type="GO" id="GO:0005737">
    <property type="term" value="C:cytoplasm"/>
    <property type="evidence" value="ECO:0007669"/>
    <property type="project" value="UniProtKB-SubCell"/>
</dbReference>
<comment type="subunit">
    <text evidence="4 15">Monomer.</text>
</comment>
<comment type="subcellular location">
    <subcellularLocation>
        <location evidence="2 15">Cytoplasm</location>
    </subcellularLocation>
</comment>
<evidence type="ECO:0000256" key="8">
    <source>
        <dbReference type="ARBA" id="ARBA00022741"/>
    </source>
</evidence>
<organism evidence="18 19">
    <name type="scientific">Candidatus Uhrbacteria bacterium RIFOXYB2_FULL_57_15</name>
    <dbReference type="NCBI Taxonomy" id="1802422"/>
    <lineage>
        <taxon>Bacteria</taxon>
        <taxon>Candidatus Uhriibacteriota</taxon>
    </lineage>
</organism>
<dbReference type="GO" id="GO:0000049">
    <property type="term" value="F:tRNA binding"/>
    <property type="evidence" value="ECO:0007669"/>
    <property type="project" value="InterPro"/>
</dbReference>
<dbReference type="PANTHER" id="PTHR42780">
    <property type="entry name" value="SOLEUCYL-TRNA SYNTHETASE"/>
    <property type="match status" value="1"/>
</dbReference>
<dbReference type="Pfam" id="PF19302">
    <property type="entry name" value="DUF5915"/>
    <property type="match status" value="1"/>
</dbReference>
<dbReference type="Proteomes" id="UP000176501">
    <property type="component" value="Unassembled WGS sequence"/>
</dbReference>
<evidence type="ECO:0000256" key="1">
    <source>
        <dbReference type="ARBA" id="ARBA00001947"/>
    </source>
</evidence>
<dbReference type="EMBL" id="MGFE01000031">
    <property type="protein sequence ID" value="OGL97642.1"/>
    <property type="molecule type" value="Genomic_DNA"/>
</dbReference>
<dbReference type="GO" id="GO:0004822">
    <property type="term" value="F:isoleucine-tRNA ligase activity"/>
    <property type="evidence" value="ECO:0007669"/>
    <property type="project" value="UniProtKB-UniRule"/>
</dbReference>
<comment type="catalytic activity">
    <reaction evidence="14 15">
        <text>tRNA(Ile) + L-isoleucine + ATP = L-isoleucyl-tRNA(Ile) + AMP + diphosphate</text>
        <dbReference type="Rhea" id="RHEA:11060"/>
        <dbReference type="Rhea" id="RHEA-COMP:9666"/>
        <dbReference type="Rhea" id="RHEA-COMP:9695"/>
        <dbReference type="ChEBI" id="CHEBI:30616"/>
        <dbReference type="ChEBI" id="CHEBI:33019"/>
        <dbReference type="ChEBI" id="CHEBI:58045"/>
        <dbReference type="ChEBI" id="CHEBI:78442"/>
        <dbReference type="ChEBI" id="CHEBI:78528"/>
        <dbReference type="ChEBI" id="CHEBI:456215"/>
        <dbReference type="EC" id="6.1.1.5"/>
    </reaction>
</comment>
<feature type="domain" description="Aminoacyl-tRNA synthetase class Ia" evidence="16">
    <location>
        <begin position="15"/>
        <end position="615"/>
    </location>
</feature>
<feature type="short sequence motif" description="'KMSKS' region" evidence="15">
    <location>
        <begin position="586"/>
        <end position="590"/>
    </location>
</feature>
<dbReference type="HAMAP" id="MF_02003">
    <property type="entry name" value="Ile_tRNA_synth_type2"/>
    <property type="match status" value="1"/>
</dbReference>
<dbReference type="NCBIfam" id="TIGR00392">
    <property type="entry name" value="ileS"/>
    <property type="match status" value="1"/>
</dbReference>
<dbReference type="GO" id="GO:0006428">
    <property type="term" value="P:isoleucyl-tRNA aminoacylation"/>
    <property type="evidence" value="ECO:0007669"/>
    <property type="project" value="UniProtKB-UniRule"/>
</dbReference>
<dbReference type="Gene3D" id="3.90.740.10">
    <property type="entry name" value="Valyl/Leucyl/Isoleucyl-tRNA synthetase, editing domain"/>
    <property type="match status" value="1"/>
</dbReference>
<dbReference type="SUPFAM" id="SSF47323">
    <property type="entry name" value="Anticodon-binding domain of a subclass of class I aminoacyl-tRNA synthetases"/>
    <property type="match status" value="1"/>
</dbReference>
<sequence length="946" mass="106453">MPDARPSVSEREKEVLEYWEKNDIFKKTVEKDAPRGAFVFYEGPPTANGKPGIHHVEARAFKDLIPRFRTMQGYRVARKGGWDTHGLPVELEVEKQLGFTGKAQIEEFGIAPFNEKCKESVWTYLTDWKEFTRRLGFWVDLDNAYVTYKPEYVEGLWGVIKKIWDRGLLYQDYRVTPHCPRCGTSLSSHELAQGYKDVKDISVYVKFKVITKETDGNEYLVAWTTTPWTLPSNVALAVGEDIAYALVKHGEDLLWMARDLVAKLAPDGEIVREAQGSALVGMEYEPLYPFVRDAIKGTEQEKKGWFVTSADFVTTTDGTGIVHTAVMYGADDFELGTKIGLPKYHLVKLDGTFLPSADFLAGRLVTDEGVAVDIIKDLAHRGLLFKKEKFEHSYPHCWRCKSKVIYYAKDSWYIRMSSLRDKLLEENEKINWEPSHIRDGRFGEWLREVKDWAFSRERYWGTPLPIWVCEECGDKQCVGSFAELDVRADFDPHRPHVDEVVVKCAKCGGSARRVKDVCDVWFDSGAMPYASGEYPDRYPADYICEAIDQTRGWFYTLLAVSVALGLERPAKNIICLGHVLDAKGKKMSKSLGNIVRPMEMIDAYGADSVRWYMYTINQPGESKRFDEKTLVEMQRAVFGILGNVVSFYETYADGRMQPVVGLAGLTALDSWMLARLHETVRDVTDGLESYRVTEPARLIGALIDDLSTWWLRRSRDRFKSNDDADKLVALSVMRECLLTIAKLMAPFAPFFAEDVYLRVGGEKPSVHLETWPVVDASAINGVALTQMAQTRSVVSKLLEARANAGKNVRQALASATVTLPSGELGAEYVALVKDEVNVKAVLVEKGEYAVSLDVTLTPALVREGTVREIVRRVNAMRKSGGLTIDDRIEVYVQSIEPEVALALEEHRDALVAGVLGTGLCTTGDAPDNAETFRANEFEMTVGFTKI</sequence>
<keyword evidence="11 15" id="KW-0648">Protein biosynthesis</keyword>
<name>A0A1F7W4A6_9BACT</name>
<keyword evidence="8 15" id="KW-0547">Nucleotide-binding</keyword>
<comment type="domain">
    <text evidence="15">IleRS has two distinct active sites: one for aminoacylation and one for editing. The misactivated valine is translocated from the active site to the editing site, which sterically excludes the correctly activated isoleucine. The single editing site contains two valyl binding pockets, one specific for each substrate (Val-AMP or Val-tRNA(Ile)).</text>
</comment>
<dbReference type="SUPFAM" id="SSF52374">
    <property type="entry name" value="Nucleotidylyl transferase"/>
    <property type="match status" value="1"/>
</dbReference>
<evidence type="ECO:0000259" key="16">
    <source>
        <dbReference type="Pfam" id="PF00133"/>
    </source>
</evidence>
<comment type="similarity">
    <text evidence="3 15">Belongs to the class-I aminoacyl-tRNA synthetase family. IleS type 2 subfamily.</text>
</comment>
<evidence type="ECO:0000256" key="2">
    <source>
        <dbReference type="ARBA" id="ARBA00004496"/>
    </source>
</evidence>
<comment type="cofactor">
    <cofactor evidence="1 15">
        <name>Zn(2+)</name>
        <dbReference type="ChEBI" id="CHEBI:29105"/>
    </cofactor>
</comment>
<gene>
    <name evidence="15" type="primary">ileS</name>
    <name evidence="18" type="ORF">A2304_04195</name>
</gene>
<dbReference type="SUPFAM" id="SSF50677">
    <property type="entry name" value="ValRS/IleRS/LeuRS editing domain"/>
    <property type="match status" value="1"/>
</dbReference>
<dbReference type="PANTHER" id="PTHR42780:SF1">
    <property type="entry name" value="ISOLEUCINE--TRNA LIGASE, CYTOPLASMIC"/>
    <property type="match status" value="1"/>
</dbReference>
<feature type="short sequence motif" description="'HIGH' region" evidence="15">
    <location>
        <begin position="45"/>
        <end position="55"/>
    </location>
</feature>
<evidence type="ECO:0000256" key="7">
    <source>
        <dbReference type="ARBA" id="ARBA00022723"/>
    </source>
</evidence>
<dbReference type="Pfam" id="PF00133">
    <property type="entry name" value="tRNA-synt_1"/>
    <property type="match status" value="1"/>
</dbReference>
<dbReference type="InterPro" id="IPR002301">
    <property type="entry name" value="Ile-tRNA-ligase"/>
</dbReference>
<evidence type="ECO:0000313" key="19">
    <source>
        <dbReference type="Proteomes" id="UP000176501"/>
    </source>
</evidence>
<evidence type="ECO:0000256" key="15">
    <source>
        <dbReference type="HAMAP-Rule" id="MF_02003"/>
    </source>
</evidence>
<evidence type="ECO:0000256" key="5">
    <source>
        <dbReference type="ARBA" id="ARBA00022490"/>
    </source>
</evidence>
<comment type="caution">
    <text evidence="18">The sequence shown here is derived from an EMBL/GenBank/DDBJ whole genome shotgun (WGS) entry which is preliminary data.</text>
</comment>
<evidence type="ECO:0000256" key="13">
    <source>
        <dbReference type="ARBA" id="ARBA00025217"/>
    </source>
</evidence>
<feature type="binding site" evidence="15">
    <location>
        <position position="589"/>
    </location>
    <ligand>
        <name>ATP</name>
        <dbReference type="ChEBI" id="CHEBI:30616"/>
    </ligand>
</feature>
<reference evidence="18 19" key="1">
    <citation type="journal article" date="2016" name="Nat. Commun.">
        <title>Thousands of microbial genomes shed light on interconnected biogeochemical processes in an aquifer system.</title>
        <authorList>
            <person name="Anantharaman K."/>
            <person name="Brown C.T."/>
            <person name="Hug L.A."/>
            <person name="Sharon I."/>
            <person name="Castelle C.J."/>
            <person name="Probst A.J."/>
            <person name="Thomas B.C."/>
            <person name="Singh A."/>
            <person name="Wilkins M.J."/>
            <person name="Karaoz U."/>
            <person name="Brodie E.L."/>
            <person name="Williams K.H."/>
            <person name="Hubbard S.S."/>
            <person name="Banfield J.F."/>
        </authorList>
    </citation>
    <scope>NUCLEOTIDE SEQUENCE [LARGE SCALE GENOMIC DNA]</scope>
</reference>
<evidence type="ECO:0000313" key="18">
    <source>
        <dbReference type="EMBL" id="OGL97642.1"/>
    </source>
</evidence>
<keyword evidence="6 15" id="KW-0436">Ligase</keyword>
<dbReference type="PRINTS" id="PR00984">
    <property type="entry name" value="TRNASYNTHILE"/>
</dbReference>
<keyword evidence="10 15" id="KW-0067">ATP-binding</keyword>
<keyword evidence="12 15" id="KW-0030">Aminoacyl-tRNA synthetase</keyword>
<dbReference type="InterPro" id="IPR009080">
    <property type="entry name" value="tRNAsynth_Ia_anticodon-bd"/>
</dbReference>
<evidence type="ECO:0000256" key="9">
    <source>
        <dbReference type="ARBA" id="ARBA00022833"/>
    </source>
</evidence>
<evidence type="ECO:0000256" key="3">
    <source>
        <dbReference type="ARBA" id="ARBA00007078"/>
    </source>
</evidence>
<dbReference type="Gene3D" id="3.40.50.620">
    <property type="entry name" value="HUPs"/>
    <property type="match status" value="2"/>
</dbReference>
<dbReference type="GO" id="GO:0008270">
    <property type="term" value="F:zinc ion binding"/>
    <property type="evidence" value="ECO:0007669"/>
    <property type="project" value="UniProtKB-UniRule"/>
</dbReference>
<keyword evidence="7 15" id="KW-0479">Metal-binding</keyword>
<dbReference type="Gene3D" id="1.10.730.10">
    <property type="entry name" value="Isoleucyl-tRNA Synthetase, Domain 1"/>
    <property type="match status" value="1"/>
</dbReference>
<dbReference type="InterPro" id="IPR013155">
    <property type="entry name" value="M/V/L/I-tRNA-synth_anticd-bd"/>
</dbReference>
<accession>A0A1F7W4A6</accession>
<dbReference type="InterPro" id="IPR009008">
    <property type="entry name" value="Val/Leu/Ile-tRNA-synth_edit"/>
</dbReference>
<evidence type="ECO:0000256" key="11">
    <source>
        <dbReference type="ARBA" id="ARBA00022917"/>
    </source>
</evidence>
<protein>
    <recommendedName>
        <fullName evidence="15">Isoleucine--tRNA ligase</fullName>
        <ecNumber evidence="15">6.1.1.5</ecNumber>
    </recommendedName>
    <alternativeName>
        <fullName evidence="15">Isoleucyl-tRNA synthetase</fullName>
        <shortName evidence="15">IleRS</shortName>
    </alternativeName>
</protein>
<comment type="function">
    <text evidence="13 15">Catalyzes the attachment of isoleucine to tRNA(Ile). As IleRS can inadvertently accommodate and process structurally similar amino acids such as valine, to avoid such errors it has two additional distinct tRNA(Ile)-dependent editing activities. One activity is designated as 'pretransfer' editing and involves the hydrolysis of activated Val-AMP. The other activity is designated 'posttransfer' editing and involves deacylation of mischarged Val-tRNA(Ile).</text>
</comment>
<proteinExistence type="inferred from homology"/>
<dbReference type="CDD" id="cd07961">
    <property type="entry name" value="Anticodon_Ia_Ile_ABEc"/>
    <property type="match status" value="1"/>
</dbReference>
<dbReference type="InterPro" id="IPR033709">
    <property type="entry name" value="Anticodon_Ile_ABEc"/>
</dbReference>
<dbReference type="GO" id="GO:0002161">
    <property type="term" value="F:aminoacyl-tRNA deacylase activity"/>
    <property type="evidence" value="ECO:0007669"/>
    <property type="project" value="InterPro"/>
</dbReference>
<evidence type="ECO:0000256" key="14">
    <source>
        <dbReference type="ARBA" id="ARBA00048359"/>
    </source>
</evidence>
<dbReference type="FunFam" id="3.40.50.620:FF:000063">
    <property type="entry name" value="Isoleucine--tRNA ligase"/>
    <property type="match status" value="1"/>
</dbReference>
<dbReference type="GO" id="GO:0005524">
    <property type="term" value="F:ATP binding"/>
    <property type="evidence" value="ECO:0007669"/>
    <property type="project" value="UniProtKB-UniRule"/>
</dbReference>
<keyword evidence="9 15" id="KW-0862">Zinc</keyword>
<dbReference type="AlphaFoldDB" id="A0A1F7W4A6"/>
<evidence type="ECO:0000259" key="17">
    <source>
        <dbReference type="Pfam" id="PF08264"/>
    </source>
</evidence>
<feature type="domain" description="Methionyl/Valyl/Leucyl/Isoleucyl-tRNA synthetase anticodon-binding" evidence="17">
    <location>
        <begin position="669"/>
        <end position="810"/>
    </location>
</feature>
<dbReference type="EC" id="6.1.1.5" evidence="15"/>
<evidence type="ECO:0000256" key="12">
    <source>
        <dbReference type="ARBA" id="ARBA00023146"/>
    </source>
</evidence>
<dbReference type="FunFam" id="3.40.50.620:FF:000075">
    <property type="entry name" value="Isoleucine--tRNA ligase"/>
    <property type="match status" value="1"/>
</dbReference>
<evidence type="ECO:0000256" key="10">
    <source>
        <dbReference type="ARBA" id="ARBA00022840"/>
    </source>
</evidence>
<dbReference type="InterPro" id="IPR023586">
    <property type="entry name" value="Ile-tRNA-ligase_type2"/>
</dbReference>
<dbReference type="InterPro" id="IPR014729">
    <property type="entry name" value="Rossmann-like_a/b/a_fold"/>
</dbReference>
<evidence type="ECO:0000256" key="6">
    <source>
        <dbReference type="ARBA" id="ARBA00022598"/>
    </source>
</evidence>